<proteinExistence type="predicted"/>
<name>A0ABV4ARZ9_9GAMM</name>
<dbReference type="Proteomes" id="UP001562159">
    <property type="component" value="Unassembled WGS sequence"/>
</dbReference>
<reference evidence="1 2" key="1">
    <citation type="submission" date="2024-07" db="EMBL/GenBank/DDBJ databases">
        <title>Molecular mechanisms and environmental adaptations of flagellar loss and biofilm growth of Rhodanobacter under environmental stress.</title>
        <authorList>
            <person name="Chen M."/>
        </authorList>
    </citation>
    <scope>NUCLEOTIDE SEQUENCE [LARGE SCALE GENOMIC DNA]</scope>
    <source>
        <strain evidence="1 2">RS22</strain>
    </source>
</reference>
<keyword evidence="2" id="KW-1185">Reference proteome</keyword>
<comment type="caution">
    <text evidence="1">The sequence shown here is derived from an EMBL/GenBank/DDBJ whole genome shotgun (WGS) entry which is preliminary data.</text>
</comment>
<organism evidence="1 2">
    <name type="scientific">Rhodanobacter humi</name>
    <dbReference type="NCBI Taxonomy" id="1888173"/>
    <lineage>
        <taxon>Bacteria</taxon>
        <taxon>Pseudomonadati</taxon>
        <taxon>Pseudomonadota</taxon>
        <taxon>Gammaproteobacteria</taxon>
        <taxon>Lysobacterales</taxon>
        <taxon>Rhodanobacteraceae</taxon>
        <taxon>Rhodanobacter</taxon>
    </lineage>
</organism>
<evidence type="ECO:0000313" key="2">
    <source>
        <dbReference type="Proteomes" id="UP001562159"/>
    </source>
</evidence>
<sequence>MNARPTLHTAAERAELHDPSQPFIVGDDLEQVIALVNRAMRENIAGVTLRMHSPHDLDAEHDDREPLTPGVRRMVLCIDSASGQPGVVNPETASTVFMLYVIGQGPNLQLDAERVLQWVARVEQANGAACVTADDIGNPAVLKTMARNRVEAKLVAEELAAGGEETNRVADEVRAAVANPAAWSLIKDDDIVVATRSLHRARGTFA</sequence>
<gene>
    <name evidence="1" type="ORF">AB7878_12210</name>
</gene>
<accession>A0ABV4ARZ9</accession>
<dbReference type="EMBL" id="JBGBPY010000001">
    <property type="protein sequence ID" value="MEY2183181.1"/>
    <property type="molecule type" value="Genomic_DNA"/>
</dbReference>
<protein>
    <submittedName>
        <fullName evidence="1">Uncharacterized protein</fullName>
    </submittedName>
</protein>
<evidence type="ECO:0000313" key="1">
    <source>
        <dbReference type="EMBL" id="MEY2183181.1"/>
    </source>
</evidence>